<gene>
    <name evidence="5" type="ORF">JAV76_00375</name>
</gene>
<keyword evidence="1" id="KW-0805">Transcription regulation</keyword>
<dbReference type="PANTHER" id="PTHR33204:SF18">
    <property type="entry name" value="TRANSCRIPTIONAL REGULATORY PROTEIN"/>
    <property type="match status" value="1"/>
</dbReference>
<dbReference type="InterPro" id="IPR036390">
    <property type="entry name" value="WH_DNA-bd_sf"/>
</dbReference>
<dbReference type="GO" id="GO:0003677">
    <property type="term" value="F:DNA binding"/>
    <property type="evidence" value="ECO:0007669"/>
    <property type="project" value="UniProtKB-KW"/>
</dbReference>
<evidence type="ECO:0000313" key="5">
    <source>
        <dbReference type="EMBL" id="MBI9113465.1"/>
    </source>
</evidence>
<dbReference type="SUPFAM" id="SSF46785">
    <property type="entry name" value="Winged helix' DNA-binding domain"/>
    <property type="match status" value="1"/>
</dbReference>
<sequence>MASRRTYGSYDDGCAAAHALDLVGERWTLIVVRELLLGPKRFTDLQRDVLGIGPAVLTQRLHDLEDVGVVDRRRLPGPGRVEAYGLTAWGHELEAVNTALSRWAVASPTLPLEAGMSPDTVVLAMRAHARPVPGRGRRVAGEPGAAEERVALHLTDSRRPGAEPVTYLARLTDDATTVVRSPDPGPVDAEAWATTTDWKACIIGGAPLEGLPDVRTTGSPAAVRRLIDATCLQVRRP</sequence>
<dbReference type="EMBL" id="JAEINH010000001">
    <property type="protein sequence ID" value="MBI9113465.1"/>
    <property type="molecule type" value="Genomic_DNA"/>
</dbReference>
<dbReference type="Proteomes" id="UP000602087">
    <property type="component" value="Unassembled WGS sequence"/>
</dbReference>
<proteinExistence type="predicted"/>
<dbReference type="PROSITE" id="PS51118">
    <property type="entry name" value="HTH_HXLR"/>
    <property type="match status" value="1"/>
</dbReference>
<dbReference type="Gene3D" id="1.10.10.10">
    <property type="entry name" value="Winged helix-like DNA-binding domain superfamily/Winged helix DNA-binding domain"/>
    <property type="match status" value="1"/>
</dbReference>
<accession>A0A934I768</accession>
<name>A0A934I768_9MICO</name>
<dbReference type="InterPro" id="IPR036388">
    <property type="entry name" value="WH-like_DNA-bd_sf"/>
</dbReference>
<keyword evidence="3" id="KW-0804">Transcription</keyword>
<reference evidence="5" key="1">
    <citation type="submission" date="2020-12" db="EMBL/GenBank/DDBJ databases">
        <title>Sanguibacter suaedae sp. nov., isolated from Suaeda aralocaspica.</title>
        <authorList>
            <person name="Ma Q."/>
        </authorList>
    </citation>
    <scope>NUCLEOTIDE SEQUENCE</scope>
    <source>
        <strain evidence="5">YZGR15</strain>
    </source>
</reference>
<evidence type="ECO:0000313" key="6">
    <source>
        <dbReference type="Proteomes" id="UP000602087"/>
    </source>
</evidence>
<dbReference type="InterPro" id="IPR002577">
    <property type="entry name" value="HTH_HxlR"/>
</dbReference>
<evidence type="ECO:0000256" key="1">
    <source>
        <dbReference type="ARBA" id="ARBA00023015"/>
    </source>
</evidence>
<feature type="domain" description="HTH hxlR-type" evidence="4">
    <location>
        <begin position="14"/>
        <end position="112"/>
    </location>
</feature>
<organism evidence="5 6">
    <name type="scientific">Sanguibacter suaedae</name>
    <dbReference type="NCBI Taxonomy" id="2795737"/>
    <lineage>
        <taxon>Bacteria</taxon>
        <taxon>Bacillati</taxon>
        <taxon>Actinomycetota</taxon>
        <taxon>Actinomycetes</taxon>
        <taxon>Micrococcales</taxon>
        <taxon>Sanguibacteraceae</taxon>
        <taxon>Sanguibacter</taxon>
    </lineage>
</organism>
<dbReference type="AlphaFoldDB" id="A0A934I768"/>
<evidence type="ECO:0000256" key="2">
    <source>
        <dbReference type="ARBA" id="ARBA00023125"/>
    </source>
</evidence>
<keyword evidence="2" id="KW-0238">DNA-binding</keyword>
<dbReference type="Pfam" id="PF01638">
    <property type="entry name" value="HxlR"/>
    <property type="match status" value="1"/>
</dbReference>
<comment type="caution">
    <text evidence="5">The sequence shown here is derived from an EMBL/GenBank/DDBJ whole genome shotgun (WGS) entry which is preliminary data.</text>
</comment>
<dbReference type="RefSeq" id="WP_198732039.1">
    <property type="nucleotide sequence ID" value="NZ_JAEINH010000001.1"/>
</dbReference>
<protein>
    <submittedName>
        <fullName evidence="5">Helix-turn-helix transcriptional regulator</fullName>
    </submittedName>
</protein>
<keyword evidence="6" id="KW-1185">Reference proteome</keyword>
<evidence type="ECO:0000259" key="4">
    <source>
        <dbReference type="PROSITE" id="PS51118"/>
    </source>
</evidence>
<dbReference type="PANTHER" id="PTHR33204">
    <property type="entry name" value="TRANSCRIPTIONAL REGULATOR, MARR FAMILY"/>
    <property type="match status" value="1"/>
</dbReference>
<evidence type="ECO:0000256" key="3">
    <source>
        <dbReference type="ARBA" id="ARBA00023163"/>
    </source>
</evidence>